<feature type="transmembrane region" description="Helical" evidence="1">
    <location>
        <begin position="73"/>
        <end position="98"/>
    </location>
</feature>
<dbReference type="EMBL" id="JADQTO010000037">
    <property type="protein sequence ID" value="MBG0568352.1"/>
    <property type="molecule type" value="Genomic_DNA"/>
</dbReference>
<accession>A0A931CHZ2</accession>
<feature type="transmembrane region" description="Helical" evidence="1">
    <location>
        <begin position="22"/>
        <end position="41"/>
    </location>
</feature>
<dbReference type="RefSeq" id="WP_196420127.1">
    <property type="nucleotide sequence ID" value="NZ_JADQTO010000037.1"/>
</dbReference>
<evidence type="ECO:0000313" key="3">
    <source>
        <dbReference type="Proteomes" id="UP000598146"/>
    </source>
</evidence>
<organism evidence="2 3">
    <name type="scientific">Actinoplanes aureus</name>
    <dbReference type="NCBI Taxonomy" id="2792083"/>
    <lineage>
        <taxon>Bacteria</taxon>
        <taxon>Bacillati</taxon>
        <taxon>Actinomycetota</taxon>
        <taxon>Actinomycetes</taxon>
        <taxon>Micromonosporales</taxon>
        <taxon>Micromonosporaceae</taxon>
        <taxon>Actinoplanes</taxon>
    </lineage>
</organism>
<sequence length="311" mass="33367">MTAAPDEAAAPQRTLGARLAEIANFLAPTTVITALLIYFGAVYTDGRLAYYGIQLGLADLSTQDLVIYGTEAIFGPLALLLIAVVLALAGHAVVTWVLSDESRTTAGLLTAAGVALIGLLLTARAVLGLLVPAVYRNESTALTPLTLSVGPAMLAYAGWIAGQILTRDPHGRMHRWYMADQAGRVRRAAVVSIVVLALAGLFWATNRVAFTLGLNRSYDEAVDPRRAYQVVLDTREPLPALPEGVVEQRLTGAGEDGFGYRYRGFRLILESGGRLFLAPVTWTRDSRTWVIGYDNSVRLQVIPPPANLVPG</sequence>
<feature type="transmembrane region" description="Helical" evidence="1">
    <location>
        <begin position="110"/>
        <end position="135"/>
    </location>
</feature>
<keyword evidence="3" id="KW-1185">Reference proteome</keyword>
<keyword evidence="1" id="KW-1133">Transmembrane helix</keyword>
<comment type="caution">
    <text evidence="2">The sequence shown here is derived from an EMBL/GenBank/DDBJ whole genome shotgun (WGS) entry which is preliminary data.</text>
</comment>
<keyword evidence="1" id="KW-0812">Transmembrane</keyword>
<dbReference type="Proteomes" id="UP000598146">
    <property type="component" value="Unassembled WGS sequence"/>
</dbReference>
<feature type="transmembrane region" description="Helical" evidence="1">
    <location>
        <begin position="185"/>
        <end position="204"/>
    </location>
</feature>
<gene>
    <name evidence="2" type="ORF">I4J89_43700</name>
</gene>
<dbReference type="AlphaFoldDB" id="A0A931CHZ2"/>
<keyword evidence="1" id="KW-0472">Membrane</keyword>
<protein>
    <submittedName>
        <fullName evidence="2">Uncharacterized protein</fullName>
    </submittedName>
</protein>
<reference evidence="2" key="1">
    <citation type="submission" date="2020-11" db="EMBL/GenBank/DDBJ databases">
        <title>Isolation and identification of active actinomycetes.</title>
        <authorList>
            <person name="Sun X."/>
        </authorList>
    </citation>
    <scope>NUCLEOTIDE SEQUENCE</scope>
    <source>
        <strain evidence="2">NEAU-A11</strain>
    </source>
</reference>
<name>A0A931CHZ2_9ACTN</name>
<proteinExistence type="predicted"/>
<evidence type="ECO:0000256" key="1">
    <source>
        <dbReference type="SAM" id="Phobius"/>
    </source>
</evidence>
<feature type="transmembrane region" description="Helical" evidence="1">
    <location>
        <begin position="141"/>
        <end position="165"/>
    </location>
</feature>
<evidence type="ECO:0000313" key="2">
    <source>
        <dbReference type="EMBL" id="MBG0568352.1"/>
    </source>
</evidence>